<dbReference type="EMBL" id="VDFV01000077">
    <property type="protein sequence ID" value="TNC60670.1"/>
    <property type="molecule type" value="Genomic_DNA"/>
</dbReference>
<accession>A0A5C4N864</accession>
<keyword evidence="3" id="KW-1185">Reference proteome</keyword>
<protein>
    <submittedName>
        <fullName evidence="2">Uncharacterized protein</fullName>
    </submittedName>
</protein>
<evidence type="ECO:0000313" key="2">
    <source>
        <dbReference type="EMBL" id="TNC60670.1"/>
    </source>
</evidence>
<dbReference type="Proteomes" id="UP000305709">
    <property type="component" value="Unassembled WGS sequence"/>
</dbReference>
<comment type="caution">
    <text evidence="2">The sequence shown here is derived from an EMBL/GenBank/DDBJ whole genome shotgun (WGS) entry which is preliminary data.</text>
</comment>
<name>A0A5C4N864_9RHOB</name>
<dbReference type="AlphaFoldDB" id="A0A5C4N864"/>
<gene>
    <name evidence="2" type="ORF">FHG71_21865</name>
</gene>
<sequence length="137" mass="15442">MKRHELFGQPTNHTDAPSPMGQGYADTSRRGATVGGRRLTDLFGTDVNSLEVLDELRQIQWFARQVIGDNLDRHSLERATLERLRTSILRQTEQAKILQDRIVQAGAGIASQEEIAKLCQFFEEALIEIGQQLEPVQ</sequence>
<evidence type="ECO:0000313" key="3">
    <source>
        <dbReference type="Proteomes" id="UP000305709"/>
    </source>
</evidence>
<organism evidence="2 3">
    <name type="scientific">Rubellimicrobium roseum</name>
    <dbReference type="NCBI Taxonomy" id="687525"/>
    <lineage>
        <taxon>Bacteria</taxon>
        <taxon>Pseudomonadati</taxon>
        <taxon>Pseudomonadota</taxon>
        <taxon>Alphaproteobacteria</taxon>
        <taxon>Rhodobacterales</taxon>
        <taxon>Roseobacteraceae</taxon>
        <taxon>Rubellimicrobium</taxon>
    </lineage>
</organism>
<feature type="region of interest" description="Disordered" evidence="1">
    <location>
        <begin position="1"/>
        <end position="30"/>
    </location>
</feature>
<dbReference type="RefSeq" id="WP_139083817.1">
    <property type="nucleotide sequence ID" value="NZ_VDFV01000077.1"/>
</dbReference>
<proteinExistence type="predicted"/>
<evidence type="ECO:0000256" key="1">
    <source>
        <dbReference type="SAM" id="MobiDB-lite"/>
    </source>
</evidence>
<reference evidence="2 3" key="1">
    <citation type="submission" date="2019-06" db="EMBL/GenBank/DDBJ databases">
        <authorList>
            <person name="Jiang L."/>
        </authorList>
    </citation>
    <scope>NUCLEOTIDE SEQUENCE [LARGE SCALE GENOMIC DNA]</scope>
    <source>
        <strain evidence="2 3">YIM 48858</strain>
    </source>
</reference>